<organism evidence="6 7">
    <name type="scientific">Lacticaseibacillus paracasei NRIC 0644</name>
    <dbReference type="NCBI Taxonomy" id="1435038"/>
    <lineage>
        <taxon>Bacteria</taxon>
        <taxon>Bacillati</taxon>
        <taxon>Bacillota</taxon>
        <taxon>Bacilli</taxon>
        <taxon>Lactobacillales</taxon>
        <taxon>Lactobacillaceae</taxon>
        <taxon>Lacticaseibacillus</taxon>
    </lineage>
</organism>
<comment type="similarity">
    <text evidence="1">Belongs to the LysR transcriptional regulatory family.</text>
</comment>
<dbReference type="PANTHER" id="PTHR30419:SF8">
    <property type="entry name" value="NITROGEN ASSIMILATION TRANSCRIPTIONAL ACTIVATOR-RELATED"/>
    <property type="match status" value="1"/>
</dbReference>
<dbReference type="Gene3D" id="1.10.10.10">
    <property type="entry name" value="Winged helix-like DNA-binding domain superfamily/Winged helix DNA-binding domain"/>
    <property type="match status" value="1"/>
</dbReference>
<dbReference type="SUPFAM" id="SSF53850">
    <property type="entry name" value="Periplasmic binding protein-like II"/>
    <property type="match status" value="1"/>
</dbReference>
<sequence length="295" mass="32992">MNLNQLKYFMVLARVGSYSEAAYQLNIAQSTLSQAIIKLEEEFETPSFYSEKRVSYLTGAGSILEKEAQKIIGNVIKSKEMIAQYLNGNVGNVTIGVSGSFGVTIVPQVIKTYQRFHPENLVTVKVVQGNTNRLVQSIRNHDIDLGICSYSPRDADVQFSLIKREPYVVMTSNNHELANQNTVSEQDVLKYPIITFSAQSGAYYDVANILGVDINQLDVAMYVDDSAMMAAMVEAGIGIAVIPRIYLLENFNIAILPFETVRYRDVYCAWLKYQLLSPVAKEFRSLIQQSANITL</sequence>
<dbReference type="InterPro" id="IPR005119">
    <property type="entry name" value="LysR_subst-bd"/>
</dbReference>
<dbReference type="PROSITE" id="PS50931">
    <property type="entry name" value="HTH_LYSR"/>
    <property type="match status" value="1"/>
</dbReference>
<evidence type="ECO:0000256" key="1">
    <source>
        <dbReference type="ARBA" id="ARBA00009437"/>
    </source>
</evidence>
<keyword evidence="2" id="KW-0805">Transcription regulation</keyword>
<dbReference type="GO" id="GO:0003700">
    <property type="term" value="F:DNA-binding transcription factor activity"/>
    <property type="evidence" value="ECO:0007669"/>
    <property type="project" value="InterPro"/>
</dbReference>
<evidence type="ECO:0000256" key="4">
    <source>
        <dbReference type="ARBA" id="ARBA00023163"/>
    </source>
</evidence>
<dbReference type="Proteomes" id="UP000032552">
    <property type="component" value="Unassembled WGS sequence"/>
</dbReference>
<proteinExistence type="inferred from homology"/>
<dbReference type="GO" id="GO:0005829">
    <property type="term" value="C:cytosol"/>
    <property type="evidence" value="ECO:0007669"/>
    <property type="project" value="TreeGrafter"/>
</dbReference>
<name>A0A0C9QHU6_LACPA</name>
<evidence type="ECO:0000313" key="6">
    <source>
        <dbReference type="EMBL" id="GAN38023.1"/>
    </source>
</evidence>
<evidence type="ECO:0000313" key="7">
    <source>
        <dbReference type="Proteomes" id="UP000032552"/>
    </source>
</evidence>
<dbReference type="Pfam" id="PF00126">
    <property type="entry name" value="HTH_1"/>
    <property type="match status" value="1"/>
</dbReference>
<reference evidence="7" key="1">
    <citation type="submission" date="2014-05" db="EMBL/GenBank/DDBJ databases">
        <title>Whole genome sequencing of Lactobacillus casei NRIC0644.</title>
        <authorList>
            <person name="Atarashi H."/>
            <person name="Yoshida Y."/>
            <person name="Fujimura S."/>
            <person name="Tanaka N."/>
            <person name="Shiwa Y."/>
            <person name="Yoshikawa H."/>
            <person name="Okada S."/>
            <person name="Nakagawa J."/>
        </authorList>
    </citation>
    <scope>NUCLEOTIDE SEQUENCE [LARGE SCALE GENOMIC DNA]</scope>
    <source>
        <strain evidence="7">NRIC0644</strain>
    </source>
</reference>
<evidence type="ECO:0000259" key="5">
    <source>
        <dbReference type="PROSITE" id="PS50931"/>
    </source>
</evidence>
<keyword evidence="3" id="KW-0238">DNA-binding</keyword>
<dbReference type="Gene3D" id="3.40.190.290">
    <property type="match status" value="1"/>
</dbReference>
<gene>
    <name evidence="6" type="ORF">LC0644_2612</name>
</gene>
<evidence type="ECO:0000256" key="2">
    <source>
        <dbReference type="ARBA" id="ARBA00023015"/>
    </source>
</evidence>
<dbReference type="Pfam" id="PF03466">
    <property type="entry name" value="LysR_substrate"/>
    <property type="match status" value="1"/>
</dbReference>
<dbReference type="SUPFAM" id="SSF46785">
    <property type="entry name" value="Winged helix' DNA-binding domain"/>
    <property type="match status" value="1"/>
</dbReference>
<dbReference type="InterPro" id="IPR000847">
    <property type="entry name" value="LysR_HTH_N"/>
</dbReference>
<accession>A0A0C9QHU6</accession>
<dbReference type="RefSeq" id="WP_045624401.1">
    <property type="nucleotide sequence ID" value="NZ_BAYM01000390.1"/>
</dbReference>
<protein>
    <submittedName>
        <fullName evidence="6">HTH-type transcriptional regulator gltC</fullName>
    </submittedName>
</protein>
<dbReference type="PANTHER" id="PTHR30419">
    <property type="entry name" value="HTH-TYPE TRANSCRIPTIONAL REGULATOR YBHD"/>
    <property type="match status" value="1"/>
</dbReference>
<dbReference type="EMBL" id="BAYM01000390">
    <property type="protein sequence ID" value="GAN38023.1"/>
    <property type="molecule type" value="Genomic_DNA"/>
</dbReference>
<dbReference type="AlphaFoldDB" id="A0A0C9QHU6"/>
<feature type="domain" description="HTH lysR-type" evidence="5">
    <location>
        <begin position="1"/>
        <end position="46"/>
    </location>
</feature>
<dbReference type="InterPro" id="IPR036390">
    <property type="entry name" value="WH_DNA-bd_sf"/>
</dbReference>
<dbReference type="InterPro" id="IPR050950">
    <property type="entry name" value="HTH-type_LysR_regulators"/>
</dbReference>
<comment type="caution">
    <text evidence="6">The sequence shown here is derived from an EMBL/GenBank/DDBJ whole genome shotgun (WGS) entry which is preliminary data.</text>
</comment>
<dbReference type="GO" id="GO:0003677">
    <property type="term" value="F:DNA binding"/>
    <property type="evidence" value="ECO:0007669"/>
    <property type="project" value="UniProtKB-KW"/>
</dbReference>
<evidence type="ECO:0000256" key="3">
    <source>
        <dbReference type="ARBA" id="ARBA00023125"/>
    </source>
</evidence>
<dbReference type="InterPro" id="IPR036388">
    <property type="entry name" value="WH-like_DNA-bd_sf"/>
</dbReference>
<dbReference type="CDD" id="cd05466">
    <property type="entry name" value="PBP2_LTTR_substrate"/>
    <property type="match status" value="1"/>
</dbReference>
<keyword evidence="4" id="KW-0804">Transcription</keyword>